<protein>
    <submittedName>
        <fullName evidence="2">ABC transporter permease</fullName>
    </submittedName>
</protein>
<feature type="transmembrane region" description="Helical" evidence="1">
    <location>
        <begin position="29"/>
        <end position="50"/>
    </location>
</feature>
<feature type="transmembrane region" description="Helical" evidence="1">
    <location>
        <begin position="468"/>
        <end position="486"/>
    </location>
</feature>
<feature type="transmembrane region" description="Helical" evidence="1">
    <location>
        <begin position="82"/>
        <end position="108"/>
    </location>
</feature>
<keyword evidence="1" id="KW-0472">Membrane</keyword>
<dbReference type="EMBL" id="JBEZNA010000054">
    <property type="protein sequence ID" value="MEU9579718.1"/>
    <property type="molecule type" value="Genomic_DNA"/>
</dbReference>
<feature type="transmembrane region" description="Helical" evidence="1">
    <location>
        <begin position="170"/>
        <end position="190"/>
    </location>
</feature>
<feature type="transmembrane region" description="Helical" evidence="1">
    <location>
        <begin position="202"/>
        <end position="219"/>
    </location>
</feature>
<feature type="transmembrane region" description="Helical" evidence="1">
    <location>
        <begin position="437"/>
        <end position="461"/>
    </location>
</feature>
<keyword evidence="3" id="KW-1185">Reference proteome</keyword>
<gene>
    <name evidence="2" type="ORF">AB0D95_21005</name>
</gene>
<evidence type="ECO:0000313" key="3">
    <source>
        <dbReference type="Proteomes" id="UP001551584"/>
    </source>
</evidence>
<feature type="transmembrane region" description="Helical" evidence="1">
    <location>
        <begin position="304"/>
        <end position="323"/>
    </location>
</feature>
<proteinExistence type="predicted"/>
<name>A0ABV3EU18_9ACTN</name>
<keyword evidence="1" id="KW-0812">Transmembrane</keyword>
<evidence type="ECO:0000313" key="2">
    <source>
        <dbReference type="EMBL" id="MEU9579718.1"/>
    </source>
</evidence>
<accession>A0ABV3EU18</accession>
<keyword evidence="1" id="KW-1133">Transmembrane helix</keyword>
<reference evidence="2 3" key="1">
    <citation type="submission" date="2024-06" db="EMBL/GenBank/DDBJ databases">
        <title>The Natural Products Discovery Center: Release of the First 8490 Sequenced Strains for Exploring Actinobacteria Biosynthetic Diversity.</title>
        <authorList>
            <person name="Kalkreuter E."/>
            <person name="Kautsar S.A."/>
            <person name="Yang D."/>
            <person name="Bader C.D."/>
            <person name="Teijaro C.N."/>
            <person name="Fluegel L."/>
            <person name="Davis C.M."/>
            <person name="Simpson J.R."/>
            <person name="Lauterbach L."/>
            <person name="Steele A.D."/>
            <person name="Gui C."/>
            <person name="Meng S."/>
            <person name="Li G."/>
            <person name="Viehrig K."/>
            <person name="Ye F."/>
            <person name="Su P."/>
            <person name="Kiefer A.F."/>
            <person name="Nichols A."/>
            <person name="Cepeda A.J."/>
            <person name="Yan W."/>
            <person name="Fan B."/>
            <person name="Jiang Y."/>
            <person name="Adhikari A."/>
            <person name="Zheng C.-J."/>
            <person name="Schuster L."/>
            <person name="Cowan T.M."/>
            <person name="Smanski M.J."/>
            <person name="Chevrette M.G."/>
            <person name="De Carvalho L.P.S."/>
            <person name="Shen B."/>
        </authorList>
    </citation>
    <scope>NUCLEOTIDE SEQUENCE [LARGE SCALE GENOMIC DNA]</scope>
    <source>
        <strain evidence="2 3">NPDC048117</strain>
    </source>
</reference>
<sequence>MTAHPAPRPAFTGTGTLLRFALRRDRVRLPVWLLALLAGTLATADSYAALYDSPEARATAARTMATPAALAMTGPRHYLDDYTYGAMLGHGMIGFAGVLVGLMSVLIVTRHTRDEEETGRAELIRSTVVGRHAPLAAALGLAVLADLALALLLTAGLAGLGVESLDLSGSLVYGFAHAAAGVVFAGVAAITAQITSSTRGASGLALAVIGGAYVLRAAGDTGNEALSWASPIGWAQRAYPYVDDRWWPLLLCLGAAAACAATGFLLSARRDVGAGLRPARLGRTTASRALAGPFGLALRLQRGLLAGFGAGLFVMGAMYGSIIGDIEDMLGGVDQIQEALAEIGGATLAESFAAMVMVVIAVVSMVYVVMATLRARAEETGGRAEALLSTGLSRTAWLGGHLAVALLGAVVTQLLAGLGFGLAAAAATGDHAMTGDLVAAALVHVPALWTAAGVALVLFGWLPRATALAWAVPLYAFVVGYLGQILRFPEWTGDLSPLGHVPRLPAAAMDWTPVTVLTLVAAGLCLTGLRGFRRRDLDTK</sequence>
<feature type="transmembrane region" description="Helical" evidence="1">
    <location>
        <begin position="135"/>
        <end position="158"/>
    </location>
</feature>
<comment type="caution">
    <text evidence="2">The sequence shown here is derived from an EMBL/GenBank/DDBJ whole genome shotgun (WGS) entry which is preliminary data.</text>
</comment>
<feature type="transmembrane region" description="Helical" evidence="1">
    <location>
        <begin position="246"/>
        <end position="268"/>
    </location>
</feature>
<organism evidence="2 3">
    <name type="scientific">Streptomyces chilikensis</name>
    <dbReference type="NCBI Taxonomy" id="1194079"/>
    <lineage>
        <taxon>Bacteria</taxon>
        <taxon>Bacillati</taxon>
        <taxon>Actinomycetota</taxon>
        <taxon>Actinomycetes</taxon>
        <taxon>Kitasatosporales</taxon>
        <taxon>Streptomycetaceae</taxon>
        <taxon>Streptomyces</taxon>
    </lineage>
</organism>
<evidence type="ECO:0000256" key="1">
    <source>
        <dbReference type="SAM" id="Phobius"/>
    </source>
</evidence>
<feature type="transmembrane region" description="Helical" evidence="1">
    <location>
        <begin position="352"/>
        <end position="373"/>
    </location>
</feature>
<feature type="transmembrane region" description="Helical" evidence="1">
    <location>
        <begin position="511"/>
        <end position="532"/>
    </location>
</feature>
<dbReference type="Proteomes" id="UP001551584">
    <property type="component" value="Unassembled WGS sequence"/>
</dbReference>
<feature type="transmembrane region" description="Helical" evidence="1">
    <location>
        <begin position="402"/>
        <end position="425"/>
    </location>
</feature>